<gene>
    <name evidence="1" type="ORF">OB236_25530</name>
</gene>
<evidence type="ECO:0000313" key="2">
    <source>
        <dbReference type="Proteomes" id="UP001652445"/>
    </source>
</evidence>
<dbReference type="Proteomes" id="UP001652445">
    <property type="component" value="Unassembled WGS sequence"/>
</dbReference>
<protein>
    <recommendedName>
        <fullName evidence="3">Prenyltransferase</fullName>
    </recommendedName>
</protein>
<dbReference type="EMBL" id="JAOQIO010000094">
    <property type="protein sequence ID" value="MCU6795479.1"/>
    <property type="molecule type" value="Genomic_DNA"/>
</dbReference>
<evidence type="ECO:0008006" key="3">
    <source>
        <dbReference type="Google" id="ProtNLM"/>
    </source>
</evidence>
<comment type="caution">
    <text evidence="1">The sequence shown here is derived from an EMBL/GenBank/DDBJ whole genome shotgun (WGS) entry which is preliminary data.</text>
</comment>
<dbReference type="InterPro" id="IPR008930">
    <property type="entry name" value="Terpenoid_cyclase/PrenylTrfase"/>
</dbReference>
<reference evidence="1 2" key="1">
    <citation type="submission" date="2022-09" db="EMBL/GenBank/DDBJ databases">
        <authorList>
            <person name="Han X.L."/>
            <person name="Wang Q."/>
            <person name="Lu T."/>
        </authorList>
    </citation>
    <scope>NUCLEOTIDE SEQUENCE [LARGE SCALE GENOMIC DNA]</scope>
    <source>
        <strain evidence="1 2">WQ 127069</strain>
    </source>
</reference>
<sequence>MKSIQLKTVYDIFRKKELSAMRVPSDLLVQAKLFIYQNGRLLDRRRFEYFFENGSKEAVLAALAAYQNPDGGFGQGLEPDIRSPHSQPVPTESALILMDEIECFDPSILKGVIGFLQANSIPTGGFPLAFCHINDYPHAPWWNTDQDSQAHMNPTGRIMGLLYKQSVLTDIYEEKWFQNATDFIWKEMNKGLPSDYHDGVQWISFLEHTPEYERAAAHLTSIQKWLAQPDIIERDTEAEGYVHKVLDWVPSPNSYAAQVVSTSDIERHLSYLVSQQQPDGGWPISWLAVSTAGECEWRGHLTVERLRTLRSFGWL</sequence>
<proteinExistence type="predicted"/>
<organism evidence="1 2">
    <name type="scientific">Paenibacillus baimaensis</name>
    <dbReference type="NCBI Taxonomy" id="2982185"/>
    <lineage>
        <taxon>Bacteria</taxon>
        <taxon>Bacillati</taxon>
        <taxon>Bacillota</taxon>
        <taxon>Bacilli</taxon>
        <taxon>Bacillales</taxon>
        <taxon>Paenibacillaceae</taxon>
        <taxon>Paenibacillus</taxon>
    </lineage>
</organism>
<evidence type="ECO:0000313" key="1">
    <source>
        <dbReference type="EMBL" id="MCU6795479.1"/>
    </source>
</evidence>
<dbReference type="SUPFAM" id="SSF48239">
    <property type="entry name" value="Terpenoid cyclases/Protein prenyltransferases"/>
    <property type="match status" value="1"/>
</dbReference>
<name>A0ABT2ULF4_9BACL</name>
<accession>A0ABT2ULF4</accession>
<keyword evidence="2" id="KW-1185">Reference proteome</keyword>